<evidence type="ECO:0000256" key="1">
    <source>
        <dbReference type="ARBA" id="ARBA00008857"/>
    </source>
</evidence>
<evidence type="ECO:0000256" key="3">
    <source>
        <dbReference type="ARBA" id="ARBA00023125"/>
    </source>
</evidence>
<dbReference type="InterPro" id="IPR044068">
    <property type="entry name" value="CB"/>
</dbReference>
<gene>
    <name evidence="8" type="ORF">ACFS29_03890</name>
</gene>
<organism evidence="8 9">
    <name type="scientific">Psychroserpens luteus</name>
    <dbReference type="NCBI Taxonomy" id="1434066"/>
    <lineage>
        <taxon>Bacteria</taxon>
        <taxon>Pseudomonadati</taxon>
        <taxon>Bacteroidota</taxon>
        <taxon>Flavobacteriia</taxon>
        <taxon>Flavobacteriales</taxon>
        <taxon>Flavobacteriaceae</taxon>
        <taxon>Psychroserpens</taxon>
    </lineage>
</organism>
<comment type="similarity">
    <text evidence="1">Belongs to the 'phage' integrase family.</text>
</comment>
<dbReference type="SUPFAM" id="SSF56349">
    <property type="entry name" value="DNA breaking-rejoining enzymes"/>
    <property type="match status" value="1"/>
</dbReference>
<evidence type="ECO:0000259" key="6">
    <source>
        <dbReference type="PROSITE" id="PS51898"/>
    </source>
</evidence>
<dbReference type="PROSITE" id="PS51900">
    <property type="entry name" value="CB"/>
    <property type="match status" value="1"/>
</dbReference>
<sequence length="459" mass="54170">MTTFNDFITYEHDLEHDFEHNLAHKKEFSPPKIYIAKNDLSKRWYVYFSYRDPSTGKLKRQKNIYGSVNTFSTKEDRMALLSRYRRRLLKLLQQGYNPFIDNTELYKSQFIVKDAINTSEEKITKAFSPQIQYSKSINQREEVVVKKDIPEKIEIEEPKMTLREAFDFSLRIKEKQISSNSHKDYMYTTNAVVKWAKENYPKLKTIDQFDKKAALKFLNALLLRTSSRNRNNYRLNLSSLLQTLEDNEIIESNPIRNIPVLRSIPKRNKSYTTEEHEKIFGYLEKEDPLLLLYIKFISYNLLRPIEVCRLKIRDINVADRTLQFKAKNSPLKIKLIPKKILDELPDLSKLDPDYHLFTPIKIGGNWDTDDVNKSNYFSKRFKTVVKEHFNLDINQTLYSFRHTFITILYQSLVKGSTPHAAKSELMGITGHNTMTALEKYLRNIDAVLPNDYSNHFDND</sequence>
<dbReference type="EMBL" id="JBHUOS010000001">
    <property type="protein sequence ID" value="MFD2914767.1"/>
    <property type="molecule type" value="Genomic_DNA"/>
</dbReference>
<evidence type="ECO:0000256" key="5">
    <source>
        <dbReference type="PROSITE-ProRule" id="PRU01248"/>
    </source>
</evidence>
<dbReference type="InterPro" id="IPR011010">
    <property type="entry name" value="DNA_brk_join_enz"/>
</dbReference>
<keyword evidence="3 5" id="KW-0238">DNA-binding</keyword>
<evidence type="ECO:0000256" key="4">
    <source>
        <dbReference type="ARBA" id="ARBA00023172"/>
    </source>
</evidence>
<evidence type="ECO:0000313" key="9">
    <source>
        <dbReference type="Proteomes" id="UP001597548"/>
    </source>
</evidence>
<keyword evidence="2" id="KW-0229">DNA integration</keyword>
<evidence type="ECO:0000256" key="2">
    <source>
        <dbReference type="ARBA" id="ARBA00022908"/>
    </source>
</evidence>
<dbReference type="InterPro" id="IPR050090">
    <property type="entry name" value="Tyrosine_recombinase_XerCD"/>
</dbReference>
<dbReference type="PROSITE" id="PS51898">
    <property type="entry name" value="TYR_RECOMBINASE"/>
    <property type="match status" value="1"/>
</dbReference>
<reference evidence="9" key="1">
    <citation type="journal article" date="2019" name="Int. J. Syst. Evol. Microbiol.">
        <title>The Global Catalogue of Microorganisms (GCM) 10K type strain sequencing project: providing services to taxonomists for standard genome sequencing and annotation.</title>
        <authorList>
            <consortium name="The Broad Institute Genomics Platform"/>
            <consortium name="The Broad Institute Genome Sequencing Center for Infectious Disease"/>
            <person name="Wu L."/>
            <person name="Ma J."/>
        </authorList>
    </citation>
    <scope>NUCLEOTIDE SEQUENCE [LARGE SCALE GENOMIC DNA]</scope>
    <source>
        <strain evidence="9">KCTC 32514</strain>
    </source>
</reference>
<protein>
    <submittedName>
        <fullName evidence="8">Tyrosine-type recombinase/integrase</fullName>
    </submittedName>
</protein>
<dbReference type="InterPro" id="IPR013762">
    <property type="entry name" value="Integrase-like_cat_sf"/>
</dbReference>
<dbReference type="RefSeq" id="WP_194507559.1">
    <property type="nucleotide sequence ID" value="NZ_JADILU010000003.1"/>
</dbReference>
<comment type="caution">
    <text evidence="8">The sequence shown here is derived from an EMBL/GenBank/DDBJ whole genome shotgun (WGS) entry which is preliminary data.</text>
</comment>
<dbReference type="PANTHER" id="PTHR30349">
    <property type="entry name" value="PHAGE INTEGRASE-RELATED"/>
    <property type="match status" value="1"/>
</dbReference>
<evidence type="ECO:0000313" key="8">
    <source>
        <dbReference type="EMBL" id="MFD2914767.1"/>
    </source>
</evidence>
<name>A0ABW5ZPB9_9FLAO</name>
<proteinExistence type="inferred from homology"/>
<keyword evidence="4" id="KW-0233">DNA recombination</keyword>
<dbReference type="Proteomes" id="UP001597548">
    <property type="component" value="Unassembled WGS sequence"/>
</dbReference>
<feature type="domain" description="Tyr recombinase" evidence="6">
    <location>
        <begin position="266"/>
        <end position="453"/>
    </location>
</feature>
<dbReference type="PANTHER" id="PTHR30349:SF41">
    <property type="entry name" value="INTEGRASE_RECOMBINASE PROTEIN MJ0367-RELATED"/>
    <property type="match status" value="1"/>
</dbReference>
<evidence type="ECO:0000259" key="7">
    <source>
        <dbReference type="PROSITE" id="PS51900"/>
    </source>
</evidence>
<keyword evidence="9" id="KW-1185">Reference proteome</keyword>
<accession>A0ABW5ZPB9</accession>
<dbReference type="Gene3D" id="1.10.150.130">
    <property type="match status" value="1"/>
</dbReference>
<feature type="domain" description="Core-binding (CB)" evidence="7">
    <location>
        <begin position="157"/>
        <end position="245"/>
    </location>
</feature>
<dbReference type="Gene3D" id="1.10.443.10">
    <property type="entry name" value="Intergrase catalytic core"/>
    <property type="match status" value="1"/>
</dbReference>
<dbReference type="InterPro" id="IPR002104">
    <property type="entry name" value="Integrase_catalytic"/>
</dbReference>
<dbReference type="InterPro" id="IPR010998">
    <property type="entry name" value="Integrase_recombinase_N"/>
</dbReference>